<evidence type="ECO:0000256" key="1">
    <source>
        <dbReference type="SAM" id="Coils"/>
    </source>
</evidence>
<name>A0ABY4H656_9BACI</name>
<feature type="domain" description="YknX-like barrel-sandwich hybrid" evidence="3">
    <location>
        <begin position="67"/>
        <end position="244"/>
    </location>
</feature>
<sequence>MRTRYKVRIVGLCAIAFLLLNACLLFFDRDSEVERKSYIKNWSAAFIYDLYETINTRGVFTASDTNAIYFDQQTGSFQEFLIEEGDEISEGDELYTYEVADYDTQVHKLESEASRLEGEIDSIETYINDLESFTIPESETTSPPSFSQRSETEEENPFLFPAPSTENPFSQNINPQQQESDSDSTIETEFMKEQALAEKELELSQKQAQLTMVEDQLSQLEETGQTITVTSEFSGVVTDLSENLESPLLTLSSSNLTVSGELSENHRKLVEQGMNTLVRIPDLNIELPGTIEAIHPFPEKVDVNRASDYPYEIIVEGESEEVKPGYHAEVEILTDEAVDTVAAFDDVLMTDVNSSAWVMDDQGRLEERELETGITEDGIVEVIDGLENNDHLAVQPVDEFRQGSIFFTPLKVSDLQIRELFSIDPSLMLDYGLLGLMNR</sequence>
<dbReference type="InterPro" id="IPR058639">
    <property type="entry name" value="BSH_YknX-like"/>
</dbReference>
<dbReference type="RefSeq" id="WP_245029443.1">
    <property type="nucleotide sequence ID" value="NZ_CP095075.1"/>
</dbReference>
<evidence type="ECO:0000313" key="5">
    <source>
        <dbReference type="Proteomes" id="UP000830326"/>
    </source>
</evidence>
<organism evidence="4 5">
    <name type="scientific">Halobacillus amylolyticus</name>
    <dbReference type="NCBI Taxonomy" id="2932259"/>
    <lineage>
        <taxon>Bacteria</taxon>
        <taxon>Bacillati</taxon>
        <taxon>Bacillota</taxon>
        <taxon>Bacilli</taxon>
        <taxon>Bacillales</taxon>
        <taxon>Bacillaceae</taxon>
        <taxon>Halobacillus</taxon>
    </lineage>
</organism>
<reference evidence="4" key="1">
    <citation type="submission" date="2022-04" db="EMBL/GenBank/DDBJ databases">
        <title>Halobacillus sp. isolated from saltern.</title>
        <authorList>
            <person name="Won M."/>
            <person name="Lee C.-M."/>
            <person name="Woen H.-Y."/>
            <person name="Kwon S.-W."/>
        </authorList>
    </citation>
    <scope>NUCLEOTIDE SEQUENCE</scope>
    <source>
        <strain evidence="4">SSHM10-5</strain>
    </source>
</reference>
<keyword evidence="1" id="KW-0175">Coiled coil</keyword>
<feature type="region of interest" description="Disordered" evidence="2">
    <location>
        <begin position="133"/>
        <end position="185"/>
    </location>
</feature>
<dbReference type="Gene3D" id="2.40.420.20">
    <property type="match status" value="1"/>
</dbReference>
<evidence type="ECO:0000313" key="4">
    <source>
        <dbReference type="EMBL" id="UOR10341.1"/>
    </source>
</evidence>
<dbReference type="PANTHER" id="PTHR30469">
    <property type="entry name" value="MULTIDRUG RESISTANCE PROTEIN MDTA"/>
    <property type="match status" value="1"/>
</dbReference>
<dbReference type="Gene3D" id="2.40.30.170">
    <property type="match status" value="1"/>
</dbReference>
<accession>A0ABY4H656</accession>
<evidence type="ECO:0000256" key="2">
    <source>
        <dbReference type="SAM" id="MobiDB-lite"/>
    </source>
</evidence>
<dbReference type="Proteomes" id="UP000830326">
    <property type="component" value="Chromosome"/>
</dbReference>
<feature type="coiled-coil region" evidence="1">
    <location>
        <begin position="99"/>
        <end position="126"/>
    </location>
</feature>
<evidence type="ECO:0000259" key="3">
    <source>
        <dbReference type="Pfam" id="PF25984"/>
    </source>
</evidence>
<protein>
    <submittedName>
        <fullName evidence="4">Efflux RND transporter periplasmic adaptor subunit</fullName>
    </submittedName>
</protein>
<proteinExistence type="predicted"/>
<feature type="coiled-coil region" evidence="1">
    <location>
        <begin position="196"/>
        <end position="223"/>
    </location>
</feature>
<feature type="compositionally biased region" description="Low complexity" evidence="2">
    <location>
        <begin position="133"/>
        <end position="147"/>
    </location>
</feature>
<feature type="compositionally biased region" description="Polar residues" evidence="2">
    <location>
        <begin position="164"/>
        <end position="179"/>
    </location>
</feature>
<gene>
    <name evidence="4" type="ORF">MUO15_11575</name>
</gene>
<dbReference type="EMBL" id="CP095075">
    <property type="protein sequence ID" value="UOR10341.1"/>
    <property type="molecule type" value="Genomic_DNA"/>
</dbReference>
<keyword evidence="5" id="KW-1185">Reference proteome</keyword>
<dbReference type="Pfam" id="PF25984">
    <property type="entry name" value="BSH_YknX"/>
    <property type="match status" value="1"/>
</dbReference>